<dbReference type="AlphaFoldDB" id="A0A0H2X589"/>
<evidence type="ECO:0000313" key="1">
    <source>
        <dbReference type="EMBL" id="AAY47697.1"/>
    </source>
</evidence>
<evidence type="ECO:0000313" key="2">
    <source>
        <dbReference type="Proteomes" id="UP000000420"/>
    </source>
</evidence>
<reference evidence="1 2" key="1">
    <citation type="journal article" date="2005" name="Genome Res.">
        <title>Comparative and functional genomic analyses of the pathogenicity of phytopathogen Xanthomonas campestris pv. campestris.</title>
        <authorList>
            <person name="Qian W."/>
            <person name="Jia Y."/>
            <person name="Ren S.X."/>
            <person name="He Y.Q."/>
            <person name="Feng J.X."/>
            <person name="Lu L.F."/>
            <person name="Sun Q."/>
            <person name="Ying G."/>
            <person name="Tang D.J."/>
            <person name="Tang H."/>
            <person name="Wu W."/>
            <person name="Hao P."/>
            <person name="Wang L."/>
            <person name="Jiang B.L."/>
            <person name="Zeng S."/>
            <person name="Gu W.Y."/>
            <person name="Lu G."/>
            <person name="Rong L."/>
            <person name="Tian Y."/>
            <person name="Yao Z."/>
            <person name="Fu G."/>
            <person name="Chen B."/>
            <person name="Fang R."/>
            <person name="Qiang B."/>
            <person name="Chen Z."/>
            <person name="Zhao G.P."/>
            <person name="Tang J.L."/>
            <person name="He C."/>
        </authorList>
    </citation>
    <scope>NUCLEOTIDE SEQUENCE [LARGE SCALE GENOMIC DNA]</scope>
    <source>
        <strain evidence="1 2">8004</strain>
    </source>
</reference>
<dbReference type="Proteomes" id="UP000000420">
    <property type="component" value="Chromosome"/>
</dbReference>
<protein>
    <submittedName>
        <fullName evidence="1">Uncharacterized protein</fullName>
    </submittedName>
</protein>
<dbReference type="EMBL" id="CP000050">
    <property type="protein sequence ID" value="AAY47697.1"/>
    <property type="molecule type" value="Genomic_DNA"/>
</dbReference>
<name>A0A0H2X589_XANC8</name>
<dbReference type="HOGENOM" id="CLU_983349_0_0_6"/>
<proteinExistence type="predicted"/>
<organism evidence="1 2">
    <name type="scientific">Xanthomonas campestris pv. campestris (strain 8004)</name>
    <dbReference type="NCBI Taxonomy" id="314565"/>
    <lineage>
        <taxon>Bacteria</taxon>
        <taxon>Pseudomonadati</taxon>
        <taxon>Pseudomonadota</taxon>
        <taxon>Gammaproteobacteria</taxon>
        <taxon>Lysobacterales</taxon>
        <taxon>Lysobacteraceae</taxon>
        <taxon>Xanthomonas</taxon>
    </lineage>
</organism>
<dbReference type="KEGG" id="xcb:XC_0617"/>
<sequence length="283" mass="30429">MSHARTATHRSTLPIPAPAVQHTMRIERVQIALERAMPHASDDGRYTTCRSAPASRDGPQRCFVSRKIVRIGCDAAGRWRFLGVLLFAAALPRKTRTKDSALKTFTAFVVLSFSLLLSACGGSDLASGASKMSSSDYLLHNISVWNGVVKIVDPWVSGERGQSLMADAIAHKPLEQYKIALAGQRKALAANTQANTMMASGVPDNAKELDAKLVATLKSADATMAAMEQIAALPDGYTNETLAPLGKQLQTTANGLVADIQALNTAQRAYSKEHNVPFQEVQQ</sequence>
<gene>
    <name evidence="1" type="ordered locus">XC_0617</name>
</gene>
<accession>A0A0H2X589</accession>